<dbReference type="AlphaFoldDB" id="A0A6A7AUS5"/>
<sequence>MIRSSMHRCRPQKYTDAPSFAWLSCPSRRITNTELMNWKLIPSLRGHIFLFVVTCMLHES</sequence>
<name>A0A6A7AUS5_9PLEO</name>
<gene>
    <name evidence="1" type="ORF">T440DRAFT_227823</name>
</gene>
<accession>A0A6A7AUS5</accession>
<organism evidence="1 2">
    <name type="scientific">Plenodomus tracheiphilus IPT5</name>
    <dbReference type="NCBI Taxonomy" id="1408161"/>
    <lineage>
        <taxon>Eukaryota</taxon>
        <taxon>Fungi</taxon>
        <taxon>Dikarya</taxon>
        <taxon>Ascomycota</taxon>
        <taxon>Pezizomycotina</taxon>
        <taxon>Dothideomycetes</taxon>
        <taxon>Pleosporomycetidae</taxon>
        <taxon>Pleosporales</taxon>
        <taxon>Pleosporineae</taxon>
        <taxon>Leptosphaeriaceae</taxon>
        <taxon>Plenodomus</taxon>
    </lineage>
</organism>
<evidence type="ECO:0000313" key="1">
    <source>
        <dbReference type="EMBL" id="KAF2846544.1"/>
    </source>
</evidence>
<protein>
    <submittedName>
        <fullName evidence="1">Uncharacterized protein</fullName>
    </submittedName>
</protein>
<dbReference type="Proteomes" id="UP000799423">
    <property type="component" value="Unassembled WGS sequence"/>
</dbReference>
<evidence type="ECO:0000313" key="2">
    <source>
        <dbReference type="Proteomes" id="UP000799423"/>
    </source>
</evidence>
<keyword evidence="2" id="KW-1185">Reference proteome</keyword>
<reference evidence="1" key="1">
    <citation type="submission" date="2020-01" db="EMBL/GenBank/DDBJ databases">
        <authorList>
            <consortium name="DOE Joint Genome Institute"/>
            <person name="Haridas S."/>
            <person name="Albert R."/>
            <person name="Binder M."/>
            <person name="Bloem J."/>
            <person name="Labutti K."/>
            <person name="Salamov A."/>
            <person name="Andreopoulos B."/>
            <person name="Baker S.E."/>
            <person name="Barry K."/>
            <person name="Bills G."/>
            <person name="Bluhm B.H."/>
            <person name="Cannon C."/>
            <person name="Castanera R."/>
            <person name="Culley D.E."/>
            <person name="Daum C."/>
            <person name="Ezra D."/>
            <person name="Gonzalez J.B."/>
            <person name="Henrissat B."/>
            <person name="Kuo A."/>
            <person name="Liang C."/>
            <person name="Lipzen A."/>
            <person name="Lutzoni F."/>
            <person name="Magnuson J."/>
            <person name="Mondo S."/>
            <person name="Nolan M."/>
            <person name="Ohm R."/>
            <person name="Pangilinan J."/>
            <person name="Park H.-J."/>
            <person name="Ramirez L."/>
            <person name="Alfaro M."/>
            <person name="Sun H."/>
            <person name="Tritt A."/>
            <person name="Yoshinaga Y."/>
            <person name="Zwiers L.-H."/>
            <person name="Turgeon B.G."/>
            <person name="Goodwin S.B."/>
            <person name="Spatafora J.W."/>
            <person name="Crous P.W."/>
            <person name="Grigoriev I.V."/>
        </authorList>
    </citation>
    <scope>NUCLEOTIDE SEQUENCE</scope>
    <source>
        <strain evidence="1">IPT5</strain>
    </source>
</reference>
<dbReference type="EMBL" id="MU006334">
    <property type="protein sequence ID" value="KAF2846544.1"/>
    <property type="molecule type" value="Genomic_DNA"/>
</dbReference>
<proteinExistence type="predicted"/>